<evidence type="ECO:0000256" key="4">
    <source>
        <dbReference type="ARBA" id="ARBA00022946"/>
    </source>
</evidence>
<evidence type="ECO:0000256" key="3">
    <source>
        <dbReference type="ARBA" id="ARBA00013287"/>
    </source>
</evidence>
<protein>
    <recommendedName>
        <fullName evidence="3 6">Altered inheritance of mitochondria protein 24, mitochondrial</fullName>
    </recommendedName>
</protein>
<dbReference type="GO" id="GO:0007007">
    <property type="term" value="P:inner mitochondrial membrane organization"/>
    <property type="evidence" value="ECO:0007669"/>
    <property type="project" value="TreeGrafter"/>
</dbReference>
<dbReference type="HOGENOM" id="CLU_057912_0_0_1"/>
<comment type="similarity">
    <text evidence="2 6">Belongs to the AIM24 family.</text>
</comment>
<dbReference type="PANTHER" id="PTHR36959">
    <property type="entry name" value="ALTERED INHERITANCE OF MITOCHONDRIA PROTEIN 24, MITOCHONDRIAL"/>
    <property type="match status" value="1"/>
</dbReference>
<proteinExistence type="inferred from homology"/>
<evidence type="ECO:0000256" key="1">
    <source>
        <dbReference type="ARBA" id="ARBA00004173"/>
    </source>
</evidence>
<evidence type="ECO:0000256" key="6">
    <source>
        <dbReference type="RuleBase" id="RU363045"/>
    </source>
</evidence>
<dbReference type="KEGG" id="tpf:TPHA_0B01480"/>
<dbReference type="eggNOG" id="ENOG502RXC5">
    <property type="taxonomic scope" value="Eukaryota"/>
</dbReference>
<reference evidence="7 8" key="1">
    <citation type="journal article" date="2011" name="Proc. Natl. Acad. Sci. U.S.A.">
        <title>Evolutionary erosion of yeast sex chromosomes by mating-type switching accidents.</title>
        <authorList>
            <person name="Gordon J.L."/>
            <person name="Armisen D."/>
            <person name="Proux-Wera E."/>
            <person name="Oheigeartaigh S.S."/>
            <person name="Byrne K.P."/>
            <person name="Wolfe K.H."/>
        </authorList>
    </citation>
    <scope>NUCLEOTIDE SEQUENCE [LARGE SCALE GENOMIC DNA]</scope>
    <source>
        <strain evidence="8">ATCC 24235 / CBS 4417 / NBRC 1672 / NRRL Y-8282 / UCD 70-5</strain>
    </source>
</reference>
<evidence type="ECO:0000313" key="7">
    <source>
        <dbReference type="EMBL" id="CCE61821.1"/>
    </source>
</evidence>
<dbReference type="InterPro" id="IPR002838">
    <property type="entry name" value="AIM24"/>
</dbReference>
<dbReference type="EMBL" id="HE612857">
    <property type="protein sequence ID" value="CCE61821.1"/>
    <property type="molecule type" value="Genomic_DNA"/>
</dbReference>
<gene>
    <name evidence="7" type="primary">TPHA0B01480</name>
    <name evidence="7" type="ordered locus">TPHA_0B01480</name>
</gene>
<name>G8BP90_TETPH</name>
<dbReference type="Pfam" id="PF01987">
    <property type="entry name" value="AIM24"/>
    <property type="match status" value="1"/>
</dbReference>
<keyword evidence="8" id="KW-1185">Reference proteome</keyword>
<dbReference type="GO" id="GO:0005743">
    <property type="term" value="C:mitochondrial inner membrane"/>
    <property type="evidence" value="ECO:0007669"/>
    <property type="project" value="TreeGrafter"/>
</dbReference>
<dbReference type="OrthoDB" id="5295771at2759"/>
<organism evidence="7 8">
    <name type="scientific">Tetrapisispora phaffii (strain ATCC 24235 / CBS 4417 / NBRC 1672 / NRRL Y-8282 / UCD 70-5)</name>
    <name type="common">Yeast</name>
    <name type="synonym">Fabospora phaffii</name>
    <dbReference type="NCBI Taxonomy" id="1071381"/>
    <lineage>
        <taxon>Eukaryota</taxon>
        <taxon>Fungi</taxon>
        <taxon>Dikarya</taxon>
        <taxon>Ascomycota</taxon>
        <taxon>Saccharomycotina</taxon>
        <taxon>Saccharomycetes</taxon>
        <taxon>Saccharomycetales</taxon>
        <taxon>Saccharomycetaceae</taxon>
        <taxon>Tetrapisispora</taxon>
    </lineage>
</organism>
<comment type="subcellular location">
    <subcellularLocation>
        <location evidence="1 6">Mitochondrion</location>
    </subcellularLocation>
</comment>
<keyword evidence="5 6" id="KW-0496">Mitochondrion</keyword>
<dbReference type="OMA" id="NGPYDLQ"/>
<evidence type="ECO:0000313" key="8">
    <source>
        <dbReference type="Proteomes" id="UP000005666"/>
    </source>
</evidence>
<dbReference type="Gene3D" id="3.60.160.10">
    <property type="entry name" value="Mitochondrial biogenesis AIM24"/>
    <property type="match status" value="1"/>
</dbReference>
<dbReference type="Proteomes" id="UP000005666">
    <property type="component" value="Chromosome 2"/>
</dbReference>
<keyword evidence="4" id="KW-0809">Transit peptide</keyword>
<dbReference type="RefSeq" id="XP_003684255.1">
    <property type="nucleotide sequence ID" value="XM_003684207.1"/>
</dbReference>
<dbReference type="InterPro" id="IPR036983">
    <property type="entry name" value="AIM24_sf"/>
</dbReference>
<evidence type="ECO:0000256" key="2">
    <source>
        <dbReference type="ARBA" id="ARBA00009322"/>
    </source>
</evidence>
<evidence type="ECO:0000256" key="5">
    <source>
        <dbReference type="ARBA" id="ARBA00023128"/>
    </source>
</evidence>
<dbReference type="GeneID" id="11534874"/>
<dbReference type="PANTHER" id="PTHR36959:SF2">
    <property type="entry name" value="ALTERED INHERITANCE OF MITOCHONDRIA PROTEIN 24, MITOCHONDRIAL"/>
    <property type="match status" value="1"/>
</dbReference>
<accession>G8BP90</accession>
<dbReference type="AlphaFoldDB" id="G8BP90"/>
<sequence>MRIGGGASTTIGNKRWISLLKPASIVNSGAKDTSTSVELFSLNRASVSDANESKFDVIGEPSTMAALTVPPTIPLYIRRGSLMAIYNNSDSPIAMSFHWKFLLHNLLKFGSLSSTVYQKLECKDRLNVLVTPTFLNFNVFPSARRNEFRTLSNLTLNGTTDWNVYGRDSIVSYEDNTSLEVSTPRANMNIRNLFKRNLKSPFSNKYKVIKGRGNVLLSGNGSVYAIDLHNDTEEIIIKSEYLLAINGINQVHINNSIEQYKLIDPQVEKLYDYKKLSLTVEEAKAFGAKQWLNYFKKVMGSLVNLTQITYFRWLSKPNKFLKIAGPRTVLIQTANNVYMPNVIKNGKSKRTNLSEINLKNINDNSIPNEKESLTKNEERLNQELKYTNIVTIHPKGDVNFKSTKAF</sequence>